<dbReference type="PANTHER" id="PTHR30483">
    <property type="entry name" value="LEUCINE-SPECIFIC-BINDING PROTEIN"/>
    <property type="match status" value="1"/>
</dbReference>
<dbReference type="InterPro" id="IPR000709">
    <property type="entry name" value="Leu_Ile_Val-bd"/>
</dbReference>
<feature type="chain" id="PRO_5004182366" evidence="5">
    <location>
        <begin position="21"/>
        <end position="376"/>
    </location>
</feature>
<dbReference type="eggNOG" id="COG0683">
    <property type="taxonomic scope" value="Bacteria"/>
</dbReference>
<dbReference type="PANTHER" id="PTHR30483:SF6">
    <property type="entry name" value="PERIPLASMIC BINDING PROTEIN OF ABC TRANSPORTER FOR NATURAL AMINO ACIDS"/>
    <property type="match status" value="1"/>
</dbReference>
<dbReference type="KEGG" id="bxb:DR64_8212"/>
<protein>
    <submittedName>
        <fullName evidence="7">Amino acid/amide ABC transporter substrate-binding protein, HAAT family</fullName>
    </submittedName>
</protein>
<dbReference type="PATRIC" id="fig|266265.5.peg.8000"/>
<dbReference type="Pfam" id="PF13458">
    <property type="entry name" value="Peripla_BP_6"/>
    <property type="match status" value="1"/>
</dbReference>
<dbReference type="Proteomes" id="UP000001817">
    <property type="component" value="Chromosome 3"/>
</dbReference>
<evidence type="ECO:0000256" key="4">
    <source>
        <dbReference type="ARBA" id="ARBA00022970"/>
    </source>
</evidence>
<keyword evidence="4" id="KW-0029">Amino-acid transport</keyword>
<comment type="similarity">
    <text evidence="1">Belongs to the leucine-binding protein family.</text>
</comment>
<dbReference type="RefSeq" id="WP_011493403.1">
    <property type="nucleotide sequence ID" value="NC_007953.1"/>
</dbReference>
<evidence type="ECO:0000259" key="6">
    <source>
        <dbReference type="Pfam" id="PF13458"/>
    </source>
</evidence>
<keyword evidence="8" id="KW-1185">Reference proteome</keyword>
<evidence type="ECO:0000256" key="1">
    <source>
        <dbReference type="ARBA" id="ARBA00010062"/>
    </source>
</evidence>
<dbReference type="InterPro" id="IPR051010">
    <property type="entry name" value="BCAA_transport"/>
</dbReference>
<reference evidence="7 8" key="1">
    <citation type="journal article" date="2006" name="Proc. Natl. Acad. Sci. U.S.A.">
        <title>Burkholderia xenovorans LB400 harbors a multi-replicon, 9.73-Mbp genome shaped for versatility.</title>
        <authorList>
            <person name="Chain P.S."/>
            <person name="Denef V.J."/>
            <person name="Konstantinidis K.T."/>
            <person name="Vergez L.M."/>
            <person name="Agullo L."/>
            <person name="Reyes V.L."/>
            <person name="Hauser L."/>
            <person name="Cordova M."/>
            <person name="Gomez L."/>
            <person name="Gonzalez M."/>
            <person name="Land M."/>
            <person name="Lao V."/>
            <person name="Larimer F."/>
            <person name="LiPuma J.J."/>
            <person name="Mahenthiralingam E."/>
            <person name="Malfatti S.A."/>
            <person name="Marx C.J."/>
            <person name="Parnell J.J."/>
            <person name="Ramette A."/>
            <person name="Richardson P."/>
            <person name="Seeger M."/>
            <person name="Smith D."/>
            <person name="Spilker T."/>
            <person name="Sul W.J."/>
            <person name="Tsoi T.V."/>
            <person name="Ulrich L.E."/>
            <person name="Zhulin I.B."/>
            <person name="Tiedje J.M."/>
        </authorList>
    </citation>
    <scope>NUCLEOTIDE SEQUENCE [LARGE SCALE GENOMIC DNA]</scope>
    <source>
        <strain evidence="7 8">LB400</strain>
    </source>
</reference>
<organism evidence="7 8">
    <name type="scientific">Paraburkholderia xenovorans (strain LB400)</name>
    <dbReference type="NCBI Taxonomy" id="266265"/>
    <lineage>
        <taxon>Bacteria</taxon>
        <taxon>Pseudomonadati</taxon>
        <taxon>Pseudomonadota</taxon>
        <taxon>Betaproteobacteria</taxon>
        <taxon>Burkholderiales</taxon>
        <taxon>Burkholderiaceae</taxon>
        <taxon>Paraburkholderia</taxon>
    </lineage>
</organism>
<feature type="signal peptide" evidence="5">
    <location>
        <begin position="1"/>
        <end position="20"/>
    </location>
</feature>
<dbReference type="Gene3D" id="3.40.50.2300">
    <property type="match status" value="2"/>
</dbReference>
<keyword evidence="2" id="KW-0813">Transport</keyword>
<dbReference type="SUPFAM" id="SSF53822">
    <property type="entry name" value="Periplasmic binding protein-like I"/>
    <property type="match status" value="1"/>
</dbReference>
<dbReference type="KEGG" id="bxe:Bxe_C0219"/>
<dbReference type="EMBL" id="CP000272">
    <property type="protein sequence ID" value="ABE36143.1"/>
    <property type="molecule type" value="Genomic_DNA"/>
</dbReference>
<feature type="domain" description="Leucine-binding protein" evidence="6">
    <location>
        <begin position="23"/>
        <end position="360"/>
    </location>
</feature>
<dbReference type="InterPro" id="IPR028081">
    <property type="entry name" value="Leu-bd"/>
</dbReference>
<dbReference type="AlphaFoldDB" id="Q13IE6"/>
<dbReference type="InterPro" id="IPR028082">
    <property type="entry name" value="Peripla_BP_I"/>
</dbReference>
<evidence type="ECO:0000256" key="5">
    <source>
        <dbReference type="SAM" id="SignalP"/>
    </source>
</evidence>
<name>Q13IE6_PARXL</name>
<proteinExistence type="inferred from homology"/>
<gene>
    <name evidence="7" type="ORF">Bxe_C0219</name>
</gene>
<evidence type="ECO:0000256" key="2">
    <source>
        <dbReference type="ARBA" id="ARBA00022448"/>
    </source>
</evidence>
<evidence type="ECO:0000313" key="7">
    <source>
        <dbReference type="EMBL" id="ABE36143.1"/>
    </source>
</evidence>
<dbReference type="GO" id="GO:0006865">
    <property type="term" value="P:amino acid transport"/>
    <property type="evidence" value="ECO:0007669"/>
    <property type="project" value="UniProtKB-KW"/>
</dbReference>
<keyword evidence="3 5" id="KW-0732">Signal</keyword>
<accession>Q13IE6</accession>
<dbReference type="STRING" id="266265.Bxe_C0219"/>
<sequence length="376" mass="39297">MTFALCVTAAGTLACQAARAAEPVRIGLIQPLTGSVAYNGHADVNGAKLAVAEINKAGGVLGRPVELKIEDGQCNPANTVNAAEKLIQKDRVSALIGAFCSSSTAAIMPVAQKYHLPLVTGVSSEADLTEKGNPWFFRAAETDQLLAHAFAPTIIRTLQLKSVAYVGVNDDWGRGSVQEFQQSLQAGGVKTVSTDYFDHGATDFYTLLTKLRASGADAVFVAAETQDGSILVKQIKELGLHIKVFGVGSWATADFIDLAGPAAEGVYAAVPYASTLTTPENTAFVASYQTAYKAAPGKYSAAGYNAVEIVAKAIARAGSTDADKIRAALAQTDFAAPNGRYRFTAKGQAYGFSVVLVQIHNKAPQVVATTPVSAPH</sequence>
<dbReference type="CDD" id="cd19980">
    <property type="entry name" value="PBP1_ABC_ligand_binding-like"/>
    <property type="match status" value="1"/>
</dbReference>
<evidence type="ECO:0000313" key="8">
    <source>
        <dbReference type="Proteomes" id="UP000001817"/>
    </source>
</evidence>
<dbReference type="PRINTS" id="PR00337">
    <property type="entry name" value="LEUILEVALBP"/>
</dbReference>
<evidence type="ECO:0000256" key="3">
    <source>
        <dbReference type="ARBA" id="ARBA00022729"/>
    </source>
</evidence>